<dbReference type="SUPFAM" id="SSF56219">
    <property type="entry name" value="DNase I-like"/>
    <property type="match status" value="1"/>
</dbReference>
<sequence>MTTIRISTFNVENLDETPPGARPSLAERIVLMKPQIKRLKADIALFQEVHGQERPGQPRALLALQDLITDTNLAGSTLVSTKPSDNAVYDVRNLVVATHLPIIAHQQLRNDLVDKPTYRRLTAIPPDPNPIEIGVERPILHVQISLDGRPLHVINVHLKSKIPTDIPGQMLDTYTWRAADAWAEGSFISSMKRMSQALEVRRLVDQILTADADAWIVVGGDFNATPDEIPVLAIRGAVEDTGNGDLSNRILVPIEHSIPAPSRYTLYHQGHGQMLDHMLVTRNLLAHYRGSEIHNEVLHDESAAFGTDRKYPESDHAPVVATFEFE</sequence>
<organism evidence="2 3">
    <name type="scientific">Acrocarpospora macrocephala</name>
    <dbReference type="NCBI Taxonomy" id="150177"/>
    <lineage>
        <taxon>Bacteria</taxon>
        <taxon>Bacillati</taxon>
        <taxon>Actinomycetota</taxon>
        <taxon>Actinomycetes</taxon>
        <taxon>Streptosporangiales</taxon>
        <taxon>Streptosporangiaceae</taxon>
        <taxon>Acrocarpospora</taxon>
    </lineage>
</organism>
<dbReference type="InterPro" id="IPR005135">
    <property type="entry name" value="Endo/exonuclease/phosphatase"/>
</dbReference>
<keyword evidence="2" id="KW-0255">Endonuclease</keyword>
<evidence type="ECO:0000313" key="2">
    <source>
        <dbReference type="EMBL" id="GES07290.1"/>
    </source>
</evidence>
<proteinExistence type="predicted"/>
<dbReference type="OrthoDB" id="7297112at2"/>
<dbReference type="Gene3D" id="3.60.10.10">
    <property type="entry name" value="Endonuclease/exonuclease/phosphatase"/>
    <property type="match status" value="1"/>
</dbReference>
<protein>
    <submittedName>
        <fullName evidence="2">Endonuclease</fullName>
    </submittedName>
</protein>
<dbReference type="PANTHER" id="PTHR42834">
    <property type="entry name" value="ENDONUCLEASE/EXONUCLEASE/PHOSPHATASE FAMILY PROTEIN (AFU_ORTHOLOGUE AFUA_3G09210)"/>
    <property type="match status" value="1"/>
</dbReference>
<dbReference type="InterPro" id="IPR036691">
    <property type="entry name" value="Endo/exonu/phosph_ase_sf"/>
</dbReference>
<keyword evidence="2" id="KW-0540">Nuclease</keyword>
<reference evidence="2 3" key="1">
    <citation type="submission" date="2019-10" db="EMBL/GenBank/DDBJ databases">
        <title>Whole genome shotgun sequence of Acrocarpospora macrocephala NBRC 16266.</title>
        <authorList>
            <person name="Ichikawa N."/>
            <person name="Kimura A."/>
            <person name="Kitahashi Y."/>
            <person name="Komaki H."/>
            <person name="Oguchi A."/>
        </authorList>
    </citation>
    <scope>NUCLEOTIDE SEQUENCE [LARGE SCALE GENOMIC DNA]</scope>
    <source>
        <strain evidence="2 3">NBRC 16266</strain>
    </source>
</reference>
<dbReference type="GO" id="GO:0004519">
    <property type="term" value="F:endonuclease activity"/>
    <property type="evidence" value="ECO:0007669"/>
    <property type="project" value="UniProtKB-KW"/>
</dbReference>
<feature type="domain" description="Endonuclease/exonuclease/phosphatase" evidence="1">
    <location>
        <begin position="188"/>
        <end position="287"/>
    </location>
</feature>
<dbReference type="PANTHER" id="PTHR42834:SF1">
    <property type="entry name" value="ENDONUCLEASE_EXONUCLEASE_PHOSPHATASE FAMILY PROTEIN (AFU_ORTHOLOGUE AFUA_3G09210)"/>
    <property type="match status" value="1"/>
</dbReference>
<gene>
    <name evidence="2" type="ORF">Amac_008850</name>
</gene>
<dbReference type="RefSeq" id="WP_155353011.1">
    <property type="nucleotide sequence ID" value="NZ_BAAAHL010000012.1"/>
</dbReference>
<dbReference type="Proteomes" id="UP000331127">
    <property type="component" value="Unassembled WGS sequence"/>
</dbReference>
<evidence type="ECO:0000259" key="1">
    <source>
        <dbReference type="Pfam" id="PF19580"/>
    </source>
</evidence>
<name>A0A5M3WG82_9ACTN</name>
<dbReference type="AlphaFoldDB" id="A0A5M3WG82"/>
<comment type="caution">
    <text evidence="2">The sequence shown here is derived from an EMBL/GenBank/DDBJ whole genome shotgun (WGS) entry which is preliminary data.</text>
</comment>
<dbReference type="Pfam" id="PF19580">
    <property type="entry name" value="Exo_endo_phos_3"/>
    <property type="match status" value="1"/>
</dbReference>
<accession>A0A5M3WG82</accession>
<keyword evidence="3" id="KW-1185">Reference proteome</keyword>
<dbReference type="EMBL" id="BLAE01000006">
    <property type="protein sequence ID" value="GES07290.1"/>
    <property type="molecule type" value="Genomic_DNA"/>
</dbReference>
<evidence type="ECO:0000313" key="3">
    <source>
        <dbReference type="Proteomes" id="UP000331127"/>
    </source>
</evidence>
<keyword evidence="2" id="KW-0378">Hydrolase</keyword>